<dbReference type="HOGENOM" id="CLU_1704569_0_0_1"/>
<dbReference type="AlphaFoldDB" id="K2RAZ7"/>
<dbReference type="Proteomes" id="UP000007129">
    <property type="component" value="Unassembled WGS sequence"/>
</dbReference>
<dbReference type="EMBL" id="AHHD01000467">
    <property type="protein sequence ID" value="EKG11698.1"/>
    <property type="molecule type" value="Genomic_DNA"/>
</dbReference>
<protein>
    <submittedName>
        <fullName evidence="1">Uncharacterized protein</fullName>
    </submittedName>
</protein>
<evidence type="ECO:0000313" key="2">
    <source>
        <dbReference type="Proteomes" id="UP000007129"/>
    </source>
</evidence>
<sequence>MRHVTCGRSSFRRLLGCSALETVTRYTEGRTAKTASQESVTLLTGKGVVALSAFVRQCIIFSLSTIRSRSLQNANRRIVTVLQVHWWQFCRDRDLRDMGAQCHLTHGKMAATASWAGQTRPGASCALRNKEAGCRERSAMGWRRRSCVRQSQSG</sequence>
<evidence type="ECO:0000313" key="1">
    <source>
        <dbReference type="EMBL" id="EKG11698.1"/>
    </source>
</evidence>
<dbReference type="InParanoid" id="K2RAZ7"/>
<accession>K2RAZ7</accession>
<name>K2RAZ7_MACPH</name>
<proteinExistence type="predicted"/>
<gene>
    <name evidence="1" type="ORF">MPH_11191</name>
</gene>
<reference evidence="1 2" key="1">
    <citation type="journal article" date="2012" name="BMC Genomics">
        <title>Tools to kill: Genome of one of the most destructive plant pathogenic fungi Macrophomina phaseolina.</title>
        <authorList>
            <person name="Islam M.S."/>
            <person name="Haque M.S."/>
            <person name="Islam M.M."/>
            <person name="Emdad E.M."/>
            <person name="Halim A."/>
            <person name="Hossen Q.M.M."/>
            <person name="Hossain M.Z."/>
            <person name="Ahmed B."/>
            <person name="Rahim S."/>
            <person name="Rahman M.S."/>
            <person name="Alam M.M."/>
            <person name="Hou S."/>
            <person name="Wan X."/>
            <person name="Saito J.A."/>
            <person name="Alam M."/>
        </authorList>
    </citation>
    <scope>NUCLEOTIDE SEQUENCE [LARGE SCALE GENOMIC DNA]</scope>
    <source>
        <strain evidence="1 2">MS6</strain>
    </source>
</reference>
<dbReference type="VEuPathDB" id="FungiDB:MPH_11191"/>
<organism evidence="1 2">
    <name type="scientific">Macrophomina phaseolina (strain MS6)</name>
    <name type="common">Charcoal rot fungus</name>
    <dbReference type="NCBI Taxonomy" id="1126212"/>
    <lineage>
        <taxon>Eukaryota</taxon>
        <taxon>Fungi</taxon>
        <taxon>Dikarya</taxon>
        <taxon>Ascomycota</taxon>
        <taxon>Pezizomycotina</taxon>
        <taxon>Dothideomycetes</taxon>
        <taxon>Dothideomycetes incertae sedis</taxon>
        <taxon>Botryosphaeriales</taxon>
        <taxon>Botryosphaeriaceae</taxon>
        <taxon>Macrophomina</taxon>
    </lineage>
</organism>
<comment type="caution">
    <text evidence="1">The sequence shown here is derived from an EMBL/GenBank/DDBJ whole genome shotgun (WGS) entry which is preliminary data.</text>
</comment>